<feature type="compositionally biased region" description="Basic residues" evidence="1">
    <location>
        <begin position="528"/>
        <end position="537"/>
    </location>
</feature>
<name>A0A2T1LRZ1_9CHRO</name>
<evidence type="ECO:0000313" key="3">
    <source>
        <dbReference type="EMBL" id="PSF32006.1"/>
    </source>
</evidence>
<evidence type="ECO:0000313" key="4">
    <source>
        <dbReference type="Proteomes" id="UP000239001"/>
    </source>
</evidence>
<dbReference type="InterPro" id="IPR044685">
    <property type="entry name" value="CPD1-like"/>
</dbReference>
<dbReference type="RefSeq" id="WP_106459101.1">
    <property type="nucleotide sequence ID" value="NZ_PXOH01000040.1"/>
</dbReference>
<dbReference type="AlphaFoldDB" id="A0A2T1LRZ1"/>
<evidence type="ECO:0000259" key="2">
    <source>
        <dbReference type="PROSITE" id="PS50076"/>
    </source>
</evidence>
<feature type="region of interest" description="Disordered" evidence="1">
    <location>
        <begin position="449"/>
        <end position="537"/>
    </location>
</feature>
<dbReference type="EMBL" id="PXOH01000040">
    <property type="protein sequence ID" value="PSF32006.1"/>
    <property type="molecule type" value="Genomic_DNA"/>
</dbReference>
<keyword evidence="4" id="KW-1185">Reference proteome</keyword>
<feature type="compositionally biased region" description="Polar residues" evidence="1">
    <location>
        <begin position="515"/>
        <end position="525"/>
    </location>
</feature>
<evidence type="ECO:0000256" key="1">
    <source>
        <dbReference type="SAM" id="MobiDB-lite"/>
    </source>
</evidence>
<comment type="caution">
    <text evidence="3">The sequence shown here is derived from an EMBL/GenBank/DDBJ whole genome shotgun (WGS) entry which is preliminary data.</text>
</comment>
<dbReference type="OrthoDB" id="415891at2"/>
<dbReference type="CDD" id="cd06257">
    <property type="entry name" value="DnaJ"/>
    <property type="match status" value="1"/>
</dbReference>
<feature type="compositionally biased region" description="Polar residues" evidence="1">
    <location>
        <begin position="472"/>
        <end position="497"/>
    </location>
</feature>
<protein>
    <submittedName>
        <fullName evidence="3">Molecular chaperone DnaJ</fullName>
    </submittedName>
</protein>
<dbReference type="Pfam" id="PF00226">
    <property type="entry name" value="DnaJ"/>
    <property type="match status" value="1"/>
</dbReference>
<proteinExistence type="predicted"/>
<dbReference type="InterPro" id="IPR058032">
    <property type="entry name" value="CDP1-like_a_solenoid_1"/>
</dbReference>
<feature type="domain" description="J" evidence="2">
    <location>
        <begin position="6"/>
        <end position="70"/>
    </location>
</feature>
<dbReference type="InterPro" id="IPR036869">
    <property type="entry name" value="J_dom_sf"/>
</dbReference>
<reference evidence="3 4" key="1">
    <citation type="submission" date="2018-03" db="EMBL/GenBank/DDBJ databases">
        <title>The ancient ancestry and fast evolution of plastids.</title>
        <authorList>
            <person name="Moore K.R."/>
            <person name="Magnabosco C."/>
            <person name="Momper L."/>
            <person name="Gold D.A."/>
            <person name="Bosak T."/>
            <person name="Fournier G.P."/>
        </authorList>
    </citation>
    <scope>NUCLEOTIDE SEQUENCE [LARGE SCALE GENOMIC DNA]</scope>
    <source>
        <strain evidence="3 4">CCALA 016</strain>
    </source>
</reference>
<feature type="compositionally biased region" description="Basic residues" evidence="1">
    <location>
        <begin position="459"/>
        <end position="468"/>
    </location>
</feature>
<dbReference type="Proteomes" id="UP000239001">
    <property type="component" value="Unassembled WGS sequence"/>
</dbReference>
<sequence length="733" mass="83760">MQISLDYYRILGVPIQATDEQLQQAYQDRSSQLPRREYGDFAIASRKYLLDQAYHILADPEKRSEYDQHFLEQNSVLLEESSSAQPAGIEIPDEQLVGGLLILQELGEYELVIGLGENFLNQISDGEKKQAQRQDIIFTLAIAYLELSREKWEQQDYETAATISQKGLKWLEKEQLFPQLQDEIWAEYYKLRPYRILNFLSLGLEQQEVRVKGLQLLQEMLQERQGIDGLGNDGSGLNPHRFLLYIQQLRPHLTINEQLAVFESVSRSNNAVDACFNVYIFIGFGFAFQQPDFILKATSLLEQLSKYQDVYLEQAICALLLGQTKLANLSVKKTQEIAALNYIREHSENEQDLLLGLYQYAEKWLQTEVYPQFRDLKTQQVSLKDYFADESVQNYLEQVSDLTESEMSPEDNNLLDQTPVTVHQEVENDNLIASTGELDMRKSALSYSEYLPEPNFPQRSRRGKKTAGKKTAVSSANSSTQSAKEQSIAYTDNNLAFSGTYPHPAPSRPQRKKTSSVSNSDSLIQKPSLKKKTRPKRRKFRLAKPLLMGLCLLGGLSLAVLTVRAVQERQSPLGALQREQLNISLNEPPIELPLANTPVVSSPTLTKEDALQVIQTWLDSKKQAFGTTHNINQLKSILAEPLLSDWQKRAIALQKEKNFWQYQHELKIESVTTNIKVPERATVVANVREKAQFNQNGQIVARNSYDKKLSVKYELVRQNEQWLIQDIKVMKSS</sequence>
<dbReference type="Pfam" id="PF23468">
    <property type="entry name" value="ARC6"/>
    <property type="match status" value="1"/>
</dbReference>
<dbReference type="SUPFAM" id="SSF46565">
    <property type="entry name" value="Chaperone J-domain"/>
    <property type="match status" value="1"/>
</dbReference>
<gene>
    <name evidence="3" type="ORF">C7H19_22175</name>
</gene>
<reference evidence="3 4" key="2">
    <citation type="submission" date="2018-03" db="EMBL/GenBank/DDBJ databases">
        <authorList>
            <person name="Keele B.F."/>
        </authorList>
    </citation>
    <scope>NUCLEOTIDE SEQUENCE [LARGE SCALE GENOMIC DNA]</scope>
    <source>
        <strain evidence="3 4">CCALA 016</strain>
    </source>
</reference>
<organism evidence="3 4">
    <name type="scientific">Aphanothece hegewaldii CCALA 016</name>
    <dbReference type="NCBI Taxonomy" id="2107694"/>
    <lineage>
        <taxon>Bacteria</taxon>
        <taxon>Bacillati</taxon>
        <taxon>Cyanobacteriota</taxon>
        <taxon>Cyanophyceae</taxon>
        <taxon>Oscillatoriophycideae</taxon>
        <taxon>Chroococcales</taxon>
        <taxon>Aphanothecaceae</taxon>
        <taxon>Aphanothece</taxon>
    </lineage>
</organism>
<dbReference type="Pfam" id="PF13355">
    <property type="entry name" value="ARC6-like_IMS"/>
    <property type="match status" value="1"/>
</dbReference>
<dbReference type="InterPro" id="IPR057137">
    <property type="entry name" value="CDP1-like_a_solenoid_2"/>
</dbReference>
<accession>A0A2T1LRZ1</accession>
<dbReference type="Gene3D" id="1.10.287.110">
    <property type="entry name" value="DnaJ domain"/>
    <property type="match status" value="1"/>
</dbReference>
<dbReference type="Pfam" id="PF25515">
    <property type="entry name" value="Arm_PDR"/>
    <property type="match status" value="1"/>
</dbReference>
<dbReference type="SMART" id="SM00271">
    <property type="entry name" value="DnaJ"/>
    <property type="match status" value="1"/>
</dbReference>
<dbReference type="PANTHER" id="PTHR33925:SF1">
    <property type="entry name" value="PROTEIN ACCUMULATION AND REPLICATION OF CHLOROPLASTS 6, CHLOROPLASTIC"/>
    <property type="match status" value="1"/>
</dbReference>
<dbReference type="InterPro" id="IPR025344">
    <property type="entry name" value="CDP1-like_IMS"/>
</dbReference>
<dbReference type="PROSITE" id="PS50076">
    <property type="entry name" value="DNAJ_2"/>
    <property type="match status" value="1"/>
</dbReference>
<dbReference type="PANTHER" id="PTHR33925">
    <property type="entry name" value="PLASTID DIVISION PROTEIN CDP1, CHLOROPLASTIC-RELATED"/>
    <property type="match status" value="1"/>
</dbReference>
<dbReference type="InterPro" id="IPR001623">
    <property type="entry name" value="DnaJ_domain"/>
</dbReference>